<accession>A0A218X0I4</accession>
<evidence type="ECO:0000313" key="5">
    <source>
        <dbReference type="Proteomes" id="UP000233551"/>
    </source>
</evidence>
<name>A0A218X0I4_PUNGR</name>
<reference evidence="4" key="1">
    <citation type="journal article" date="2017" name="Plant J.">
        <title>The pomegranate (Punica granatum L.) genome and the genomics of punicalagin biosynthesis.</title>
        <authorList>
            <person name="Qin G."/>
            <person name="Xu C."/>
            <person name="Ming R."/>
            <person name="Tang H."/>
            <person name="Guyot R."/>
            <person name="Kramer E.M."/>
            <person name="Hu Y."/>
            <person name="Yi X."/>
            <person name="Qi Y."/>
            <person name="Xu X."/>
            <person name="Gao Z."/>
            <person name="Pan H."/>
            <person name="Jian J."/>
            <person name="Tian Y."/>
            <person name="Yue Z."/>
            <person name="Xu Y."/>
        </authorList>
    </citation>
    <scope>NUCLEOTIDE SEQUENCE [LARGE SCALE GENOMIC DNA]</scope>
    <source>
        <strain evidence="4">cv. Dabenzi</strain>
    </source>
</reference>
<evidence type="ECO:0000313" key="4">
    <source>
        <dbReference type="Proteomes" id="UP000197138"/>
    </source>
</evidence>
<evidence type="ECO:0000313" key="3">
    <source>
        <dbReference type="EMBL" id="PKI58770.1"/>
    </source>
</evidence>
<evidence type="ECO:0000313" key="2">
    <source>
        <dbReference type="EMBL" id="OWM78318.1"/>
    </source>
</evidence>
<sequence length="192" mass="22022">MQTRDFVVPNQFTTIQSRLAILLGLRDEEVRRELENGWEHSVRTAWLVNFIHIHALRATGESYQCDACHGFLLLIFETILFWYSSKLIDGALAQVILQVVGGHSYVEVVLAEIIRSLDYVLEVRRGRMRGSPHLLQIWLLAHIRPFRSSHHFSYITVSTLFWSANSNREHPTKARVTILGWADGCKHADSGT</sequence>
<reference evidence="2" key="2">
    <citation type="submission" date="2017-06" db="EMBL/GenBank/DDBJ databases">
        <title>The pomegranate genome and the genomics of punicalagin biosynthesis.</title>
        <authorList>
            <person name="Xu C."/>
        </authorList>
    </citation>
    <scope>NUCLEOTIDE SEQUENCE [LARGE SCALE GENOMIC DNA]</scope>
    <source>
        <tissue evidence="2">Fresh leaf</tissue>
    </source>
</reference>
<dbReference type="Proteomes" id="UP000197138">
    <property type="component" value="Unassembled WGS sequence"/>
</dbReference>
<dbReference type="EMBL" id="PGOL01001341">
    <property type="protein sequence ID" value="PKI58770.1"/>
    <property type="molecule type" value="Genomic_DNA"/>
</dbReference>
<dbReference type="Proteomes" id="UP000233551">
    <property type="component" value="Unassembled WGS sequence"/>
</dbReference>
<protein>
    <recommendedName>
        <fullName evidence="1">DUF7745 domain-containing protein</fullName>
    </recommendedName>
</protein>
<dbReference type="AlphaFoldDB" id="A0A218X0I4"/>
<proteinExistence type="predicted"/>
<organism evidence="2 4">
    <name type="scientific">Punica granatum</name>
    <name type="common">Pomegranate</name>
    <dbReference type="NCBI Taxonomy" id="22663"/>
    <lineage>
        <taxon>Eukaryota</taxon>
        <taxon>Viridiplantae</taxon>
        <taxon>Streptophyta</taxon>
        <taxon>Embryophyta</taxon>
        <taxon>Tracheophyta</taxon>
        <taxon>Spermatophyta</taxon>
        <taxon>Magnoliopsida</taxon>
        <taxon>eudicotyledons</taxon>
        <taxon>Gunneridae</taxon>
        <taxon>Pentapetalae</taxon>
        <taxon>rosids</taxon>
        <taxon>malvids</taxon>
        <taxon>Myrtales</taxon>
        <taxon>Lythraceae</taxon>
        <taxon>Punica</taxon>
    </lineage>
</organism>
<feature type="domain" description="DUF7745" evidence="1">
    <location>
        <begin position="17"/>
        <end position="144"/>
    </location>
</feature>
<dbReference type="InterPro" id="IPR056647">
    <property type="entry name" value="DUF7745"/>
</dbReference>
<gene>
    <name evidence="2" type="ORF">CDL15_Pgr001039</name>
    <name evidence="3" type="ORF">CRG98_020829</name>
</gene>
<keyword evidence="5" id="KW-1185">Reference proteome</keyword>
<evidence type="ECO:0000259" key="1">
    <source>
        <dbReference type="Pfam" id="PF24924"/>
    </source>
</evidence>
<dbReference type="Pfam" id="PF24924">
    <property type="entry name" value="DUF7745"/>
    <property type="match status" value="1"/>
</dbReference>
<dbReference type="EMBL" id="MTKT01002497">
    <property type="protein sequence ID" value="OWM78318.1"/>
    <property type="molecule type" value="Genomic_DNA"/>
</dbReference>
<comment type="caution">
    <text evidence="2">The sequence shown here is derived from an EMBL/GenBank/DDBJ whole genome shotgun (WGS) entry which is preliminary data.</text>
</comment>
<reference evidence="3 5" key="3">
    <citation type="submission" date="2017-11" db="EMBL/GenBank/DDBJ databases">
        <title>De-novo sequencing of pomegranate (Punica granatum L.) genome.</title>
        <authorList>
            <person name="Akparov Z."/>
            <person name="Amiraslanov A."/>
            <person name="Hajiyeva S."/>
            <person name="Abbasov M."/>
            <person name="Kaur K."/>
            <person name="Hamwieh A."/>
            <person name="Solovyev V."/>
            <person name="Salamov A."/>
            <person name="Braich B."/>
            <person name="Kosarev P."/>
            <person name="Mahmoud A."/>
            <person name="Hajiyev E."/>
            <person name="Babayeva S."/>
            <person name="Izzatullayeva V."/>
            <person name="Mammadov A."/>
            <person name="Mammadov A."/>
            <person name="Sharifova S."/>
            <person name="Ojaghi J."/>
            <person name="Eynullazada K."/>
            <person name="Bayramov B."/>
            <person name="Abdulazimova A."/>
            <person name="Shahmuradov I."/>
        </authorList>
    </citation>
    <scope>NUCLEOTIDE SEQUENCE [LARGE SCALE GENOMIC DNA]</scope>
    <source>
        <strain evidence="3">AG2017</strain>
        <strain evidence="5">cv. AG2017</strain>
        <tissue evidence="3">Leaf</tissue>
    </source>
</reference>